<comment type="caution">
    <text evidence="9">The sequence shown here is derived from an EMBL/GenBank/DDBJ whole genome shotgun (WGS) entry which is preliminary data.</text>
</comment>
<dbReference type="PANTHER" id="PTHR43297:SF2">
    <property type="entry name" value="DIPEPTIDE TRANSPORT ATP-BINDING PROTEIN DPPD"/>
    <property type="match status" value="1"/>
</dbReference>
<proteinExistence type="inferred from homology"/>
<keyword evidence="7" id="KW-0472">Membrane</keyword>
<evidence type="ECO:0000313" key="10">
    <source>
        <dbReference type="Proteomes" id="UP000693892"/>
    </source>
</evidence>
<evidence type="ECO:0000259" key="8">
    <source>
        <dbReference type="PROSITE" id="PS50893"/>
    </source>
</evidence>
<evidence type="ECO:0000256" key="3">
    <source>
        <dbReference type="ARBA" id="ARBA00022448"/>
    </source>
</evidence>
<dbReference type="GO" id="GO:0015833">
    <property type="term" value="P:peptide transport"/>
    <property type="evidence" value="ECO:0007669"/>
    <property type="project" value="InterPro"/>
</dbReference>
<dbReference type="Pfam" id="PF08352">
    <property type="entry name" value="oligo_HPY"/>
    <property type="match status" value="1"/>
</dbReference>
<protein>
    <submittedName>
        <fullName evidence="9">Oligopeptide transport ATP-binding protein OppD</fullName>
    </submittedName>
</protein>
<dbReference type="PROSITE" id="PS50893">
    <property type="entry name" value="ABC_TRANSPORTER_2"/>
    <property type="match status" value="1"/>
</dbReference>
<accession>A0A916NHB8</accession>
<keyword evidence="4" id="KW-1003">Cell membrane</keyword>
<name>A0A916NHB8_9MICO</name>
<dbReference type="AlphaFoldDB" id="A0A916NHB8"/>
<dbReference type="GO" id="GO:0005524">
    <property type="term" value="F:ATP binding"/>
    <property type="evidence" value="ECO:0007669"/>
    <property type="project" value="UniProtKB-KW"/>
</dbReference>
<dbReference type="GO" id="GO:0005886">
    <property type="term" value="C:plasma membrane"/>
    <property type="evidence" value="ECO:0007669"/>
    <property type="project" value="UniProtKB-SubCell"/>
</dbReference>
<dbReference type="Pfam" id="PF00005">
    <property type="entry name" value="ABC_tran"/>
    <property type="match status" value="1"/>
</dbReference>
<comment type="subcellular location">
    <subcellularLocation>
        <location evidence="1">Cell membrane</location>
        <topology evidence="1">Peripheral membrane protein</topology>
    </subcellularLocation>
</comment>
<keyword evidence="6 9" id="KW-0067">ATP-binding</keyword>
<keyword evidence="5" id="KW-0547">Nucleotide-binding</keyword>
<dbReference type="EMBL" id="CAJVAP010000010">
    <property type="protein sequence ID" value="CAG7608733.1"/>
    <property type="molecule type" value="Genomic_DNA"/>
</dbReference>
<dbReference type="InterPro" id="IPR050388">
    <property type="entry name" value="ABC_Ni/Peptide_Import"/>
</dbReference>
<keyword evidence="10" id="KW-1185">Reference proteome</keyword>
<dbReference type="InterPro" id="IPR013563">
    <property type="entry name" value="Oligopep_ABC_C"/>
</dbReference>
<evidence type="ECO:0000256" key="7">
    <source>
        <dbReference type="ARBA" id="ARBA00023136"/>
    </source>
</evidence>
<dbReference type="InterPro" id="IPR017871">
    <property type="entry name" value="ABC_transporter-like_CS"/>
</dbReference>
<dbReference type="Proteomes" id="UP000693892">
    <property type="component" value="Unassembled WGS sequence"/>
</dbReference>
<sequence>MSLLEITDLSISLPANGRMLPIVEGVSLTLNRGEVLGIAGESGSGKTMSAMAVMGLLPKDAKVTGSIRYEGRELIGLGEHEFRQLRGRDIAMVFQDPLSSLHPMLTVEKQLTDHLRKHKKVDRRAARARAEEFLRLVQMPNPVKTLRAYPHQLSGGQRQRVAIAIALACEPSLLIADEPTTALDVTVQAGIIELLLSLTQQIDIGVMIVTHDLGVLSSIADRLAVFYAGEVVETSAASTVFTSPTHPYTEALLAAVPHDSGRGEIDLKPMRGTPPSAGEWAQGCRFNPRCEYAQRTCYIDQPKLLEFTPGHEVACHVRGVAS</sequence>
<feature type="domain" description="ABC transporter" evidence="8">
    <location>
        <begin position="4"/>
        <end position="253"/>
    </location>
</feature>
<dbReference type="PROSITE" id="PS00211">
    <property type="entry name" value="ABC_TRANSPORTER_1"/>
    <property type="match status" value="1"/>
</dbReference>
<evidence type="ECO:0000256" key="6">
    <source>
        <dbReference type="ARBA" id="ARBA00022840"/>
    </source>
</evidence>
<evidence type="ECO:0000256" key="5">
    <source>
        <dbReference type="ARBA" id="ARBA00022741"/>
    </source>
</evidence>
<evidence type="ECO:0000256" key="1">
    <source>
        <dbReference type="ARBA" id="ARBA00004202"/>
    </source>
</evidence>
<comment type="similarity">
    <text evidence="2">Belongs to the ABC transporter superfamily.</text>
</comment>
<dbReference type="SMART" id="SM00382">
    <property type="entry name" value="AAA"/>
    <property type="match status" value="1"/>
</dbReference>
<dbReference type="RefSeq" id="WP_218114759.1">
    <property type="nucleotide sequence ID" value="NZ_CAJVAP010000010.1"/>
</dbReference>
<dbReference type="InterPro" id="IPR003439">
    <property type="entry name" value="ABC_transporter-like_ATP-bd"/>
</dbReference>
<gene>
    <name evidence="9" type="primary">oppD_1</name>
    <name evidence="9" type="ORF">LEUCIP111803_01148</name>
</gene>
<dbReference type="PANTHER" id="PTHR43297">
    <property type="entry name" value="OLIGOPEPTIDE TRANSPORT ATP-BINDING PROTEIN APPD"/>
    <property type="match status" value="1"/>
</dbReference>
<dbReference type="CDD" id="cd03257">
    <property type="entry name" value="ABC_NikE_OppD_transporters"/>
    <property type="match status" value="1"/>
</dbReference>
<dbReference type="GO" id="GO:0016887">
    <property type="term" value="F:ATP hydrolysis activity"/>
    <property type="evidence" value="ECO:0007669"/>
    <property type="project" value="InterPro"/>
</dbReference>
<dbReference type="FunFam" id="3.40.50.300:FF:000016">
    <property type="entry name" value="Oligopeptide ABC transporter ATP-binding component"/>
    <property type="match status" value="1"/>
</dbReference>
<dbReference type="InterPro" id="IPR003593">
    <property type="entry name" value="AAA+_ATPase"/>
</dbReference>
<dbReference type="NCBIfam" id="TIGR01727">
    <property type="entry name" value="oligo_HPY"/>
    <property type="match status" value="1"/>
</dbReference>
<evidence type="ECO:0000313" key="9">
    <source>
        <dbReference type="EMBL" id="CAG7608733.1"/>
    </source>
</evidence>
<keyword evidence="3" id="KW-0813">Transport</keyword>
<evidence type="ECO:0000256" key="2">
    <source>
        <dbReference type="ARBA" id="ARBA00005417"/>
    </source>
</evidence>
<reference evidence="9" key="1">
    <citation type="submission" date="2021-06" db="EMBL/GenBank/DDBJ databases">
        <authorList>
            <person name="Criscuolo A."/>
        </authorList>
    </citation>
    <scope>NUCLEOTIDE SEQUENCE</scope>
    <source>
        <strain evidence="9">CIP111803</strain>
    </source>
</reference>
<organism evidence="9 10">
    <name type="scientific">Leucobacter soli</name>
    <dbReference type="NCBI Taxonomy" id="2812850"/>
    <lineage>
        <taxon>Bacteria</taxon>
        <taxon>Bacillati</taxon>
        <taxon>Actinomycetota</taxon>
        <taxon>Actinomycetes</taxon>
        <taxon>Micrococcales</taxon>
        <taxon>Microbacteriaceae</taxon>
        <taxon>Leucobacter</taxon>
    </lineage>
</organism>
<evidence type="ECO:0000256" key="4">
    <source>
        <dbReference type="ARBA" id="ARBA00022475"/>
    </source>
</evidence>